<comment type="catalytic activity">
    <reaction evidence="1">
        <text>ATP + protein L-histidine = ADP + protein N-phospho-L-histidine.</text>
        <dbReference type="EC" id="2.7.13.3"/>
    </reaction>
</comment>
<reference evidence="12 13" key="1">
    <citation type="submission" date="2016-05" db="EMBL/GenBank/DDBJ databases">
        <title>Microbial solvent formation.</title>
        <authorList>
            <person name="Poehlein A."/>
            <person name="Montoya Solano J.D."/>
            <person name="Flitsch S."/>
            <person name="Krabben P."/>
            <person name="Duerre P."/>
            <person name="Daniel R."/>
        </authorList>
    </citation>
    <scope>NUCLEOTIDE SEQUENCE [LARGE SCALE GENOMIC DNA]</scope>
    <source>
        <strain evidence="12 13">DSM 2619</strain>
    </source>
</reference>
<feature type="domain" description="HAMP" evidence="11">
    <location>
        <begin position="73"/>
        <end position="125"/>
    </location>
</feature>
<dbReference type="AlphaFoldDB" id="A0A1S8TNH3"/>
<dbReference type="SMART" id="SM00387">
    <property type="entry name" value="HATPase_c"/>
    <property type="match status" value="1"/>
</dbReference>
<dbReference type="SMART" id="SM00388">
    <property type="entry name" value="HisKA"/>
    <property type="match status" value="1"/>
</dbReference>
<dbReference type="FunFam" id="3.30.565.10:FF:000006">
    <property type="entry name" value="Sensor histidine kinase WalK"/>
    <property type="match status" value="1"/>
</dbReference>
<dbReference type="SUPFAM" id="SSF47384">
    <property type="entry name" value="Homodimeric domain of signal transducing histidine kinase"/>
    <property type="match status" value="1"/>
</dbReference>
<dbReference type="CDD" id="cd00082">
    <property type="entry name" value="HisKA"/>
    <property type="match status" value="1"/>
</dbReference>
<comment type="subcellular location">
    <subcellularLocation>
        <location evidence="2">Membrane</location>
    </subcellularLocation>
</comment>
<feature type="transmembrane region" description="Helical" evidence="9">
    <location>
        <begin position="12"/>
        <end position="34"/>
    </location>
</feature>
<dbReference type="InterPro" id="IPR050736">
    <property type="entry name" value="Sensor_HK_Regulatory"/>
</dbReference>
<dbReference type="SUPFAM" id="SSF55874">
    <property type="entry name" value="ATPase domain of HSP90 chaperone/DNA topoisomerase II/histidine kinase"/>
    <property type="match status" value="1"/>
</dbReference>
<evidence type="ECO:0000313" key="13">
    <source>
        <dbReference type="Proteomes" id="UP000190890"/>
    </source>
</evidence>
<keyword evidence="4" id="KW-0597">Phosphoprotein</keyword>
<dbReference type="InterPro" id="IPR005467">
    <property type="entry name" value="His_kinase_dom"/>
</dbReference>
<evidence type="ECO:0000256" key="8">
    <source>
        <dbReference type="ARBA" id="ARBA00023136"/>
    </source>
</evidence>
<evidence type="ECO:0000256" key="5">
    <source>
        <dbReference type="ARBA" id="ARBA00022679"/>
    </source>
</evidence>
<evidence type="ECO:0000256" key="7">
    <source>
        <dbReference type="ARBA" id="ARBA00023012"/>
    </source>
</evidence>
<dbReference type="Pfam" id="PF00512">
    <property type="entry name" value="HisKA"/>
    <property type="match status" value="1"/>
</dbReference>
<dbReference type="CDD" id="cd00075">
    <property type="entry name" value="HATPase"/>
    <property type="match status" value="1"/>
</dbReference>
<evidence type="ECO:0000256" key="1">
    <source>
        <dbReference type="ARBA" id="ARBA00000085"/>
    </source>
</evidence>
<dbReference type="InterPro" id="IPR004358">
    <property type="entry name" value="Sig_transdc_His_kin-like_C"/>
</dbReference>
<evidence type="ECO:0000313" key="12">
    <source>
        <dbReference type="EMBL" id="OOM79320.1"/>
    </source>
</evidence>
<dbReference type="InterPro" id="IPR003660">
    <property type="entry name" value="HAMP_dom"/>
</dbReference>
<evidence type="ECO:0000256" key="9">
    <source>
        <dbReference type="SAM" id="Phobius"/>
    </source>
</evidence>
<keyword evidence="5 12" id="KW-0808">Transferase</keyword>
<dbReference type="GO" id="GO:0000155">
    <property type="term" value="F:phosphorelay sensor kinase activity"/>
    <property type="evidence" value="ECO:0007669"/>
    <property type="project" value="InterPro"/>
</dbReference>
<dbReference type="Gene3D" id="3.30.565.10">
    <property type="entry name" value="Histidine kinase-like ATPase, C-terminal domain"/>
    <property type="match status" value="1"/>
</dbReference>
<dbReference type="Pfam" id="PF02518">
    <property type="entry name" value="HATPase_c"/>
    <property type="match status" value="1"/>
</dbReference>
<gene>
    <name evidence="12" type="primary">phoR_4</name>
    <name evidence="12" type="ORF">CLPUN_16900</name>
</gene>
<dbReference type="Gene3D" id="1.10.287.130">
    <property type="match status" value="1"/>
</dbReference>
<evidence type="ECO:0000259" key="10">
    <source>
        <dbReference type="PROSITE" id="PS50109"/>
    </source>
</evidence>
<dbReference type="GO" id="GO:0016020">
    <property type="term" value="C:membrane"/>
    <property type="evidence" value="ECO:0007669"/>
    <property type="project" value="UniProtKB-SubCell"/>
</dbReference>
<dbReference type="PROSITE" id="PS50109">
    <property type="entry name" value="HIS_KIN"/>
    <property type="match status" value="1"/>
</dbReference>
<keyword evidence="9" id="KW-0812">Transmembrane</keyword>
<feature type="domain" description="Histidine kinase" evidence="10">
    <location>
        <begin position="133"/>
        <end position="345"/>
    </location>
</feature>
<dbReference type="STRING" id="29367.CLPUN_16900"/>
<evidence type="ECO:0000256" key="6">
    <source>
        <dbReference type="ARBA" id="ARBA00022777"/>
    </source>
</evidence>
<dbReference type="OrthoDB" id="9813151at2"/>
<protein>
    <recommendedName>
        <fullName evidence="3">histidine kinase</fullName>
        <ecNumber evidence="3">2.7.13.3</ecNumber>
    </recommendedName>
</protein>
<accession>A0A1S8TNH3</accession>
<evidence type="ECO:0000256" key="2">
    <source>
        <dbReference type="ARBA" id="ARBA00004370"/>
    </source>
</evidence>
<evidence type="ECO:0000256" key="4">
    <source>
        <dbReference type="ARBA" id="ARBA00022553"/>
    </source>
</evidence>
<dbReference type="EMBL" id="LZZM01000105">
    <property type="protein sequence ID" value="OOM79320.1"/>
    <property type="molecule type" value="Genomic_DNA"/>
</dbReference>
<dbReference type="PROSITE" id="PS50885">
    <property type="entry name" value="HAMP"/>
    <property type="match status" value="1"/>
</dbReference>
<evidence type="ECO:0000259" key="11">
    <source>
        <dbReference type="PROSITE" id="PS50885"/>
    </source>
</evidence>
<name>A0A1S8TNH3_9CLOT</name>
<dbReference type="EC" id="2.7.13.3" evidence="3"/>
<keyword evidence="8 9" id="KW-0472">Membrane</keyword>
<keyword evidence="6" id="KW-0418">Kinase</keyword>
<proteinExistence type="predicted"/>
<sequence length="345" mass="39339">MLGKKKKTNKKLVQWFVFQAAIVMISSVMIFALVDFVDNYIYDGNKQYDSIRAIGMFFPMSLIMGSISYFSAKALYRYISKLILVISKVSSGDFNIHLDPNKAGPLKDVYINFNKMVTELQSVQTLRNDFINNFSHEFKTPITSINGFAKLLLEESVSEEDKVTYLKIIAHESERLASLANSSLLLSKLESQQFIVDKKTYYLDEQIKQCAIILSTEWTKKEIEFSADLEHIQYYGNSDLMQHVWINLITNAIKFTPEHGEISLTLKKENNFIKIIISDTGKGISKEDIDQILVKYYQGDSSHLNEGLGLGLSIVNRIVELCDGKIEVKSIIHEGSTFTVYLPYN</sequence>
<dbReference type="InterPro" id="IPR003594">
    <property type="entry name" value="HATPase_dom"/>
</dbReference>
<dbReference type="InterPro" id="IPR003661">
    <property type="entry name" value="HisK_dim/P_dom"/>
</dbReference>
<dbReference type="PRINTS" id="PR00344">
    <property type="entry name" value="BCTRLSENSOR"/>
</dbReference>
<keyword evidence="7" id="KW-0902">Two-component regulatory system</keyword>
<evidence type="ECO:0000256" key="3">
    <source>
        <dbReference type="ARBA" id="ARBA00012438"/>
    </source>
</evidence>
<feature type="transmembrane region" description="Helical" evidence="9">
    <location>
        <begin position="54"/>
        <end position="72"/>
    </location>
</feature>
<dbReference type="FunFam" id="1.10.287.130:FF:000001">
    <property type="entry name" value="Two-component sensor histidine kinase"/>
    <property type="match status" value="1"/>
</dbReference>
<dbReference type="PANTHER" id="PTHR43711">
    <property type="entry name" value="TWO-COMPONENT HISTIDINE KINASE"/>
    <property type="match status" value="1"/>
</dbReference>
<dbReference type="RefSeq" id="WP_077846863.1">
    <property type="nucleotide sequence ID" value="NZ_LZZM01000105.1"/>
</dbReference>
<dbReference type="Proteomes" id="UP000190890">
    <property type="component" value="Unassembled WGS sequence"/>
</dbReference>
<dbReference type="InterPro" id="IPR036097">
    <property type="entry name" value="HisK_dim/P_sf"/>
</dbReference>
<dbReference type="InterPro" id="IPR036890">
    <property type="entry name" value="HATPase_C_sf"/>
</dbReference>
<keyword evidence="9" id="KW-1133">Transmembrane helix</keyword>
<organism evidence="12 13">
    <name type="scientific">Clostridium puniceum</name>
    <dbReference type="NCBI Taxonomy" id="29367"/>
    <lineage>
        <taxon>Bacteria</taxon>
        <taxon>Bacillati</taxon>
        <taxon>Bacillota</taxon>
        <taxon>Clostridia</taxon>
        <taxon>Eubacteriales</taxon>
        <taxon>Clostridiaceae</taxon>
        <taxon>Clostridium</taxon>
    </lineage>
</organism>
<dbReference type="PANTHER" id="PTHR43711:SF1">
    <property type="entry name" value="HISTIDINE KINASE 1"/>
    <property type="match status" value="1"/>
</dbReference>
<comment type="caution">
    <text evidence="12">The sequence shown here is derived from an EMBL/GenBank/DDBJ whole genome shotgun (WGS) entry which is preliminary data.</text>
</comment>
<keyword evidence="13" id="KW-1185">Reference proteome</keyword>